<keyword evidence="3" id="KW-1185">Reference proteome</keyword>
<dbReference type="EMBL" id="JANCLV010000006">
    <property type="protein sequence ID" value="MCP9000320.1"/>
    <property type="molecule type" value="Genomic_DNA"/>
</dbReference>
<feature type="compositionally biased region" description="Basic and acidic residues" evidence="1">
    <location>
        <begin position="42"/>
        <end position="65"/>
    </location>
</feature>
<dbReference type="RefSeq" id="WP_254750223.1">
    <property type="nucleotide sequence ID" value="NZ_JANCLV010000006.1"/>
</dbReference>
<name>A0ABT1LPD1_9MICC</name>
<feature type="compositionally biased region" description="Polar residues" evidence="1">
    <location>
        <begin position="28"/>
        <end position="41"/>
    </location>
</feature>
<accession>A0ABT1LPD1</accession>
<organism evidence="2 3">
    <name type="scientific">Pseudarthrobacter humi</name>
    <dbReference type="NCBI Taxonomy" id="2952523"/>
    <lineage>
        <taxon>Bacteria</taxon>
        <taxon>Bacillati</taxon>
        <taxon>Actinomycetota</taxon>
        <taxon>Actinomycetes</taxon>
        <taxon>Micrococcales</taxon>
        <taxon>Micrococcaceae</taxon>
        <taxon>Pseudarthrobacter</taxon>
    </lineage>
</organism>
<evidence type="ECO:0000313" key="3">
    <source>
        <dbReference type="Proteomes" id="UP001524318"/>
    </source>
</evidence>
<proteinExistence type="predicted"/>
<protein>
    <submittedName>
        <fullName evidence="2">Uncharacterized protein</fullName>
    </submittedName>
</protein>
<reference evidence="2 3" key="1">
    <citation type="submission" date="2022-06" db="EMBL/GenBank/DDBJ databases">
        <title>Pseudarthrobacter sp. strain RMG13 Genome sequencing and assembly.</title>
        <authorList>
            <person name="Kim I."/>
        </authorList>
    </citation>
    <scope>NUCLEOTIDE SEQUENCE [LARGE SCALE GENOMIC DNA]</scope>
    <source>
        <strain evidence="2 3">RMG13</strain>
    </source>
</reference>
<evidence type="ECO:0000313" key="2">
    <source>
        <dbReference type="EMBL" id="MCP9000320.1"/>
    </source>
</evidence>
<dbReference type="Proteomes" id="UP001524318">
    <property type="component" value="Unassembled WGS sequence"/>
</dbReference>
<evidence type="ECO:0000256" key="1">
    <source>
        <dbReference type="SAM" id="MobiDB-lite"/>
    </source>
</evidence>
<sequence>MSLKKNLAITLGTVGVITGTLWMAEPHLTQNKNTLDQVQQDTSERKEGDLSDANDMSKDRYRDEANDLVDAENDRKNTPGEIRPKIRLRLP</sequence>
<comment type="caution">
    <text evidence="2">The sequence shown here is derived from an EMBL/GenBank/DDBJ whole genome shotgun (WGS) entry which is preliminary data.</text>
</comment>
<feature type="compositionally biased region" description="Basic and acidic residues" evidence="1">
    <location>
        <begin position="72"/>
        <end position="84"/>
    </location>
</feature>
<gene>
    <name evidence="2" type="ORF">NFC73_11355</name>
</gene>
<feature type="region of interest" description="Disordered" evidence="1">
    <location>
        <begin position="27"/>
        <end position="91"/>
    </location>
</feature>